<dbReference type="Proteomes" id="UP000297394">
    <property type="component" value="Unassembled WGS sequence"/>
</dbReference>
<evidence type="ECO:0000313" key="4">
    <source>
        <dbReference type="Proteomes" id="UP000297918"/>
    </source>
</evidence>
<reference evidence="3 4" key="2">
    <citation type="journal article" date="2019" name="PLoS Negl. Trop. Dis.">
        <title>Revisiting the worldwide diversity of Leptospira species in the environment.</title>
        <authorList>
            <person name="Vincent A.T."/>
            <person name="Schiettekatte O."/>
            <person name="Bourhy P."/>
            <person name="Veyrier F.J."/>
            <person name="Picardeau M."/>
        </authorList>
    </citation>
    <scope>NUCLEOTIDE SEQUENCE [LARGE SCALE GENOMIC DNA]</scope>
    <source>
        <strain evidence="1 3">201800280</strain>
        <strain evidence="4">201800281</strain>
    </source>
</reference>
<evidence type="ECO:0000313" key="2">
    <source>
        <dbReference type="EMBL" id="TGK94720.1"/>
    </source>
</evidence>
<protein>
    <submittedName>
        <fullName evidence="1">Uncharacterized protein</fullName>
    </submittedName>
</protein>
<dbReference type="RefSeq" id="WP_135747014.1">
    <property type="nucleotide sequence ID" value="NZ_RQFL01000007.1"/>
</dbReference>
<accession>A0A4V3JLU5</accession>
<dbReference type="AlphaFoldDB" id="A0A4V3JLU5"/>
<dbReference type="EMBL" id="RQFL01000007">
    <property type="protein sequence ID" value="TGK94720.1"/>
    <property type="molecule type" value="Genomic_DNA"/>
</dbReference>
<gene>
    <name evidence="1" type="ORF">EHQ23_14470</name>
    <name evidence="2" type="ORF">EHQ26_01900</name>
</gene>
<dbReference type="Proteomes" id="UP000297918">
    <property type="component" value="Unassembled WGS sequence"/>
</dbReference>
<name>A0A4V3JLU5_9LEPT</name>
<reference evidence="2" key="1">
    <citation type="submission" date="2018-10" db="EMBL/GenBank/DDBJ databases">
        <authorList>
            <person name="Vincent A.T."/>
            <person name="Schiettekatte O."/>
            <person name="Bourhy P."/>
            <person name="Veyrier F.J."/>
            <person name="Picardeau M."/>
        </authorList>
    </citation>
    <scope>NUCLEOTIDE SEQUENCE</scope>
    <source>
        <strain evidence="2">201800281</strain>
    </source>
</reference>
<organism evidence="1 3">
    <name type="scientific">Leptospira bourretii</name>
    <dbReference type="NCBI Taxonomy" id="2484962"/>
    <lineage>
        <taxon>Bacteria</taxon>
        <taxon>Pseudomonadati</taxon>
        <taxon>Spirochaetota</taxon>
        <taxon>Spirochaetia</taxon>
        <taxon>Leptospirales</taxon>
        <taxon>Leptospiraceae</taxon>
        <taxon>Leptospira</taxon>
    </lineage>
</organism>
<dbReference type="Pfam" id="PF13289">
    <property type="entry name" value="SIR2_2"/>
    <property type="match status" value="1"/>
</dbReference>
<dbReference type="EMBL" id="RQFM01000022">
    <property type="protein sequence ID" value="TGK85821.1"/>
    <property type="molecule type" value="Genomic_DNA"/>
</dbReference>
<comment type="caution">
    <text evidence="1">The sequence shown here is derived from an EMBL/GenBank/DDBJ whole genome shotgun (WGS) entry which is preliminary data.</text>
</comment>
<proteinExistence type="predicted"/>
<keyword evidence="4" id="KW-1185">Reference proteome</keyword>
<evidence type="ECO:0000313" key="1">
    <source>
        <dbReference type="EMBL" id="TGK85821.1"/>
    </source>
</evidence>
<dbReference type="OrthoDB" id="344359at2"/>
<evidence type="ECO:0000313" key="3">
    <source>
        <dbReference type="Proteomes" id="UP000297394"/>
    </source>
</evidence>
<sequence>MSFAIPLDPFAENPYLMDTYILGAGFSYSFAAELFPLTETLVKKGIEKFHHPESYGALKELISRMFSDSENINFENLATFLLNDPLKNITGNTLKNSEIYLDLIGLVANVLKVESSTIKCSTHFPLLQQWISKLNERGDSIITFNYDLILEQVLADLKWNPLTGYCMDFYMLGLDRQIPWVEPKANQLKYLKLHGSLNWQMEKDAFYDVSDKRIYFSPKDVSNYWNNHFQGYYREKFSYYPYIIPPLIGKKYENKSIQRLWHISQSLLENSKRIFIIGYSLPESDVITEYMLRDANISNKEIKIVRKLGQNESKADVENRFKGIFFSETNNNKIEFMDMDAMEFIKELGF</sequence>